<comment type="subcellular location">
    <subcellularLocation>
        <location evidence="10">Cell inner membrane</location>
        <topology evidence="10">Peripheral membrane protein</topology>
        <orientation evidence="10">Cytoplasmic side</orientation>
    </subcellularLocation>
</comment>
<evidence type="ECO:0000259" key="12">
    <source>
        <dbReference type="Pfam" id="PF00149"/>
    </source>
</evidence>
<dbReference type="Proteomes" id="UP000197424">
    <property type="component" value="Chromosome"/>
</dbReference>
<keyword evidence="9 10" id="KW-0464">Manganese</keyword>
<evidence type="ECO:0000256" key="5">
    <source>
        <dbReference type="ARBA" id="ARBA00022723"/>
    </source>
</evidence>
<dbReference type="AlphaFoldDB" id="A0A248LHI3"/>
<evidence type="ECO:0000313" key="14">
    <source>
        <dbReference type="Proteomes" id="UP000197424"/>
    </source>
</evidence>
<feature type="binding site" evidence="10">
    <location>
        <position position="166"/>
    </location>
    <ligand>
        <name>substrate</name>
    </ligand>
</feature>
<dbReference type="GO" id="GO:0009245">
    <property type="term" value="P:lipid A biosynthetic process"/>
    <property type="evidence" value="ECO:0007669"/>
    <property type="project" value="UniProtKB-UniRule"/>
</dbReference>
<protein>
    <recommendedName>
        <fullName evidence="10">UDP-2,3-diacylglucosamine hydrolase</fullName>
        <ecNumber evidence="10">3.6.1.54</ecNumber>
    </recommendedName>
    <alternativeName>
        <fullName evidence="10">UDP-2,3-diacylglucosamine diphosphatase</fullName>
    </alternativeName>
</protein>
<keyword evidence="3 10" id="KW-0997">Cell inner membrane</keyword>
<evidence type="ECO:0000256" key="9">
    <source>
        <dbReference type="ARBA" id="ARBA00023211"/>
    </source>
</evidence>
<feature type="binding site" evidence="10">
    <location>
        <position position="194"/>
    </location>
    <ligand>
        <name>substrate</name>
    </ligand>
</feature>
<dbReference type="HAMAP" id="MF_00575">
    <property type="entry name" value="LpxH"/>
    <property type="match status" value="1"/>
</dbReference>
<feature type="binding site" evidence="10">
    <location>
        <begin position="78"/>
        <end position="79"/>
    </location>
    <ligand>
        <name>substrate</name>
    </ligand>
</feature>
<feature type="domain" description="Calcineurin-like phosphoesterase" evidence="12">
    <location>
        <begin position="3"/>
        <end position="198"/>
    </location>
</feature>
<keyword evidence="7 10" id="KW-0443">Lipid metabolism</keyword>
<sequence length="253" mass="28716">MATLILADLHLSADTPAFNDAFLRLLNAAAGQIDALYLLGDIFEVWLGDDDPAPFPRSIISVLHRFAASTPVYVMHGNRDFLLGPRFARESGATLLADPTLVELHGHRYLLSHGDLLCTDDIAYQRFRRTIRQPWRQWLLRHLPLALRQRIGQRLRQQSRTAKNDKPLYIMDASTEEVGRWLLEHAGSTLIHGHTHRPGHHRHVLTNGTLAERWVLPDWRPGQTGGLWIDQNGVHPAPDPLHDLQTHTGNQTR</sequence>
<comment type="catalytic activity">
    <reaction evidence="10">
        <text>UDP-2-N,3-O-bis[(3R)-3-hydroxytetradecanoyl]-alpha-D-glucosamine + H2O = 2-N,3-O-bis[(3R)-3-hydroxytetradecanoyl]-alpha-D-glucosaminyl 1-phosphate + UMP + 2 H(+)</text>
        <dbReference type="Rhea" id="RHEA:25213"/>
        <dbReference type="ChEBI" id="CHEBI:15377"/>
        <dbReference type="ChEBI" id="CHEBI:15378"/>
        <dbReference type="ChEBI" id="CHEBI:57865"/>
        <dbReference type="ChEBI" id="CHEBI:57957"/>
        <dbReference type="ChEBI" id="CHEBI:78847"/>
        <dbReference type="EC" id="3.6.1.54"/>
    </reaction>
</comment>
<keyword evidence="6 10" id="KW-0378">Hydrolase</keyword>
<dbReference type="InterPro" id="IPR029052">
    <property type="entry name" value="Metallo-depent_PP-like"/>
</dbReference>
<dbReference type="InterPro" id="IPR004843">
    <property type="entry name" value="Calcineurin-like_PHP"/>
</dbReference>
<dbReference type="PANTHER" id="PTHR34990">
    <property type="entry name" value="UDP-2,3-DIACYLGLUCOSAMINE HYDROLASE-RELATED"/>
    <property type="match status" value="1"/>
</dbReference>
<feature type="binding site" evidence="10">
    <location>
        <position position="41"/>
    </location>
    <ligand>
        <name>Mn(2+)</name>
        <dbReference type="ChEBI" id="CHEBI:29035"/>
        <label>2</label>
    </ligand>
</feature>
<keyword evidence="1 10" id="KW-1003">Cell membrane</keyword>
<dbReference type="GO" id="GO:0008758">
    <property type="term" value="F:UDP-2,3-diacylglucosamine hydrolase activity"/>
    <property type="evidence" value="ECO:0007669"/>
    <property type="project" value="UniProtKB-UniRule"/>
</dbReference>
<feature type="binding site" evidence="10">
    <location>
        <position position="159"/>
    </location>
    <ligand>
        <name>substrate</name>
    </ligand>
</feature>
<evidence type="ECO:0000256" key="6">
    <source>
        <dbReference type="ARBA" id="ARBA00022801"/>
    </source>
</evidence>
<accession>A0A248LHI3</accession>
<evidence type="ECO:0000256" key="2">
    <source>
        <dbReference type="ARBA" id="ARBA00022516"/>
    </source>
</evidence>
<feature type="binding site" evidence="10">
    <location>
        <position position="78"/>
    </location>
    <ligand>
        <name>Mn(2+)</name>
        <dbReference type="ChEBI" id="CHEBI:29035"/>
        <label>2</label>
    </ligand>
</feature>
<dbReference type="NCBIfam" id="TIGR01854">
    <property type="entry name" value="lipid_A_lpxH"/>
    <property type="match status" value="1"/>
</dbReference>
<feature type="binding site" evidence="10">
    <location>
        <position position="121"/>
    </location>
    <ligand>
        <name>substrate</name>
    </ligand>
</feature>
<dbReference type="PANTHER" id="PTHR34990:SF1">
    <property type="entry name" value="UDP-2,3-DIACYLGLUCOSAMINE HYDROLASE"/>
    <property type="match status" value="1"/>
</dbReference>
<dbReference type="Gene3D" id="3.60.21.10">
    <property type="match status" value="1"/>
</dbReference>
<evidence type="ECO:0000256" key="3">
    <source>
        <dbReference type="ARBA" id="ARBA00022519"/>
    </source>
</evidence>
<feature type="binding site" evidence="10">
    <location>
        <position position="41"/>
    </location>
    <ligand>
        <name>Mn(2+)</name>
        <dbReference type="ChEBI" id="CHEBI:29035"/>
        <label>1</label>
    </ligand>
</feature>
<proteinExistence type="inferred from homology"/>
<gene>
    <name evidence="10" type="primary">lpxH</name>
    <name evidence="13" type="ORF">LHGZ1_1389</name>
</gene>
<dbReference type="NCBIfam" id="NF003743">
    <property type="entry name" value="PRK05340.1"/>
    <property type="match status" value="1"/>
</dbReference>
<feature type="binding site" evidence="10">
    <location>
        <position position="163"/>
    </location>
    <ligand>
        <name>substrate</name>
    </ligand>
</feature>
<keyword evidence="2 10" id="KW-0444">Lipid biosynthesis</keyword>
<reference evidence="14" key="1">
    <citation type="submission" date="2017-06" db="EMBL/GenBank/DDBJ databases">
        <title>Whole genome sequence of Laribacter hongkongensis LHGZ1.</title>
        <authorList>
            <person name="Chen D."/>
            <person name="Wu H."/>
            <person name="Chen J."/>
        </authorList>
    </citation>
    <scope>NUCLEOTIDE SEQUENCE [LARGE SCALE GENOMIC DNA]</scope>
    <source>
        <strain evidence="14">LHGZ1</strain>
    </source>
</reference>
<evidence type="ECO:0000256" key="4">
    <source>
        <dbReference type="ARBA" id="ARBA00022556"/>
    </source>
</evidence>
<keyword evidence="8 10" id="KW-0472">Membrane</keyword>
<dbReference type="EMBL" id="CP022115">
    <property type="protein sequence ID" value="ASJ24220.1"/>
    <property type="molecule type" value="Genomic_DNA"/>
</dbReference>
<evidence type="ECO:0000256" key="7">
    <source>
        <dbReference type="ARBA" id="ARBA00023098"/>
    </source>
</evidence>
<comment type="cofactor">
    <cofactor evidence="10">
        <name>Mn(2+)</name>
        <dbReference type="ChEBI" id="CHEBI:29035"/>
    </cofactor>
    <text evidence="10">Binds 2 Mn(2+) ions per subunit in a binuclear metal center.</text>
</comment>
<feature type="binding site" evidence="10">
    <location>
        <position position="8"/>
    </location>
    <ligand>
        <name>Mn(2+)</name>
        <dbReference type="ChEBI" id="CHEBI:29035"/>
        <label>1</label>
    </ligand>
</feature>
<comment type="function">
    <text evidence="10">Hydrolyzes the pyrophosphate bond of UDP-2,3-diacylglucosamine to yield 2,3-diacylglucosamine 1-phosphate (lipid X) and UMP by catalyzing the attack of water at the alpha-P atom. Involved in the biosynthesis of lipid A, a phosphorylated glycolipid that anchors the lipopolysaccharide to the outer membrane of the cell.</text>
</comment>
<keyword evidence="4 10" id="KW-0441">Lipid A biosynthesis</keyword>
<dbReference type="SUPFAM" id="SSF56300">
    <property type="entry name" value="Metallo-dependent phosphatases"/>
    <property type="match status" value="1"/>
</dbReference>
<evidence type="ECO:0000313" key="13">
    <source>
        <dbReference type="EMBL" id="ASJ24220.1"/>
    </source>
</evidence>
<feature type="binding site" evidence="10">
    <location>
        <position position="196"/>
    </location>
    <ligand>
        <name>Mn(2+)</name>
        <dbReference type="ChEBI" id="CHEBI:29035"/>
        <label>1</label>
    </ligand>
</feature>
<name>A0A248LHI3_9NEIS</name>
<feature type="binding site" evidence="10">
    <location>
        <position position="10"/>
    </location>
    <ligand>
        <name>Mn(2+)</name>
        <dbReference type="ChEBI" id="CHEBI:29035"/>
        <label>1</label>
    </ligand>
</feature>
<organism evidence="13 14">
    <name type="scientific">Laribacter hongkongensis</name>
    <dbReference type="NCBI Taxonomy" id="168471"/>
    <lineage>
        <taxon>Bacteria</taxon>
        <taxon>Pseudomonadati</taxon>
        <taxon>Pseudomonadota</taxon>
        <taxon>Betaproteobacteria</taxon>
        <taxon>Neisseriales</taxon>
        <taxon>Aquaspirillaceae</taxon>
        <taxon>Laribacter</taxon>
    </lineage>
</organism>
<keyword evidence="5 10" id="KW-0479">Metal-binding</keyword>
<dbReference type="GO" id="GO:0019897">
    <property type="term" value="C:extrinsic component of plasma membrane"/>
    <property type="evidence" value="ECO:0007669"/>
    <property type="project" value="UniProtKB-UniRule"/>
</dbReference>
<dbReference type="InterPro" id="IPR010138">
    <property type="entry name" value="UDP-diacylglucosamine_Hdrlase"/>
</dbReference>
<dbReference type="UniPathway" id="UPA00359">
    <property type="reaction ID" value="UER00480"/>
</dbReference>
<evidence type="ECO:0000256" key="11">
    <source>
        <dbReference type="SAM" id="MobiDB-lite"/>
    </source>
</evidence>
<dbReference type="RefSeq" id="WP_088860600.1">
    <property type="nucleotide sequence ID" value="NZ_CP022115.1"/>
</dbReference>
<comment type="pathway">
    <text evidence="10">Glycolipid biosynthesis; lipid IV(A) biosynthesis; lipid IV(A) from (3R)-3-hydroxytetradecanoyl-[acyl-carrier-protein] and UDP-N-acetyl-alpha-D-glucosamine: step 4/6.</text>
</comment>
<evidence type="ECO:0000256" key="1">
    <source>
        <dbReference type="ARBA" id="ARBA00022475"/>
    </source>
</evidence>
<feature type="binding site" evidence="10">
    <location>
        <position position="113"/>
    </location>
    <ligand>
        <name>Mn(2+)</name>
        <dbReference type="ChEBI" id="CHEBI:29035"/>
        <label>2</label>
    </ligand>
</feature>
<dbReference type="GO" id="GO:0030145">
    <property type="term" value="F:manganese ion binding"/>
    <property type="evidence" value="ECO:0007669"/>
    <property type="project" value="UniProtKB-UniRule"/>
</dbReference>
<evidence type="ECO:0000256" key="8">
    <source>
        <dbReference type="ARBA" id="ARBA00023136"/>
    </source>
</evidence>
<dbReference type="OrthoDB" id="9783283at2"/>
<dbReference type="CDD" id="cd07398">
    <property type="entry name" value="MPP_YbbF-LpxH"/>
    <property type="match status" value="1"/>
</dbReference>
<dbReference type="GO" id="GO:0005737">
    <property type="term" value="C:cytoplasm"/>
    <property type="evidence" value="ECO:0007669"/>
    <property type="project" value="InterPro"/>
</dbReference>
<comment type="similarity">
    <text evidence="10">Belongs to the LpxH family.</text>
</comment>
<feature type="region of interest" description="Disordered" evidence="11">
    <location>
        <begin position="227"/>
        <end position="253"/>
    </location>
</feature>
<evidence type="ECO:0000256" key="10">
    <source>
        <dbReference type="HAMAP-Rule" id="MF_00575"/>
    </source>
</evidence>
<dbReference type="EC" id="3.6.1.54" evidence="10"/>
<feature type="binding site" evidence="10">
    <location>
        <position position="194"/>
    </location>
    <ligand>
        <name>Mn(2+)</name>
        <dbReference type="ChEBI" id="CHEBI:29035"/>
        <label>2</label>
    </ligand>
</feature>
<dbReference type="InterPro" id="IPR043461">
    <property type="entry name" value="LpxH-like"/>
</dbReference>
<dbReference type="Pfam" id="PF00149">
    <property type="entry name" value="Metallophos"/>
    <property type="match status" value="1"/>
</dbReference>